<dbReference type="InterPro" id="IPR038213">
    <property type="entry name" value="IFI6/IFI27-like_sf"/>
</dbReference>
<keyword evidence="3" id="KW-1185">Reference proteome</keyword>
<dbReference type="Gene3D" id="6.10.110.10">
    <property type="match status" value="1"/>
</dbReference>
<evidence type="ECO:0000256" key="1">
    <source>
        <dbReference type="SAM" id="SignalP"/>
    </source>
</evidence>
<name>A0A9P3ULP1_LYOSH</name>
<gene>
    <name evidence="2" type="ORF">LshimejAT787_0405780</name>
</gene>
<evidence type="ECO:0000313" key="2">
    <source>
        <dbReference type="EMBL" id="GLB37527.1"/>
    </source>
</evidence>
<dbReference type="EMBL" id="BRPK01000004">
    <property type="protein sequence ID" value="GLB37527.1"/>
    <property type="molecule type" value="Genomic_DNA"/>
</dbReference>
<proteinExistence type="predicted"/>
<feature type="chain" id="PRO_5040511926" evidence="1">
    <location>
        <begin position="20"/>
        <end position="298"/>
    </location>
</feature>
<dbReference type="Proteomes" id="UP001063166">
    <property type="component" value="Unassembled WGS sequence"/>
</dbReference>
<dbReference type="AlphaFoldDB" id="A0A9P3ULP1"/>
<comment type="caution">
    <text evidence="2">The sequence shown here is derived from an EMBL/GenBank/DDBJ whole genome shotgun (WGS) entry which is preliminary data.</text>
</comment>
<protein>
    <submittedName>
        <fullName evidence="2">Interferon-induced 6-16 family protein</fullName>
    </submittedName>
</protein>
<organism evidence="2 3">
    <name type="scientific">Lyophyllum shimeji</name>
    <name type="common">Hon-shimeji</name>
    <name type="synonym">Tricholoma shimeji</name>
    <dbReference type="NCBI Taxonomy" id="47721"/>
    <lineage>
        <taxon>Eukaryota</taxon>
        <taxon>Fungi</taxon>
        <taxon>Dikarya</taxon>
        <taxon>Basidiomycota</taxon>
        <taxon>Agaricomycotina</taxon>
        <taxon>Agaricomycetes</taxon>
        <taxon>Agaricomycetidae</taxon>
        <taxon>Agaricales</taxon>
        <taxon>Tricholomatineae</taxon>
        <taxon>Lyophyllaceae</taxon>
        <taxon>Lyophyllum</taxon>
    </lineage>
</organism>
<accession>A0A9P3ULP1</accession>
<evidence type="ECO:0000313" key="3">
    <source>
        <dbReference type="Proteomes" id="UP001063166"/>
    </source>
</evidence>
<keyword evidence="1" id="KW-0732">Signal</keyword>
<reference evidence="2" key="1">
    <citation type="submission" date="2022-07" db="EMBL/GenBank/DDBJ databases">
        <title>The genome of Lyophyllum shimeji provides insight into the initial evolution of ectomycorrhizal fungal genome.</title>
        <authorList>
            <person name="Kobayashi Y."/>
            <person name="Shibata T."/>
            <person name="Hirakawa H."/>
            <person name="Shigenobu S."/>
            <person name="Nishiyama T."/>
            <person name="Yamada A."/>
            <person name="Hasebe M."/>
            <person name="Kawaguchi M."/>
        </authorList>
    </citation>
    <scope>NUCLEOTIDE SEQUENCE</scope>
    <source>
        <strain evidence="2">AT787</strain>
    </source>
</reference>
<dbReference type="OrthoDB" id="440424at2759"/>
<feature type="signal peptide" evidence="1">
    <location>
        <begin position="1"/>
        <end position="19"/>
    </location>
</feature>
<sequence>MRLLVALLALFAFVAAVAASPSPQGLSFYDRLVSWPFNRLLSDDFDFWASAKALGHNITMYAEKKLHDLALEIPAASTQLDNFKETMSSVITTSQNLRGDIERHCEDGITLDDISRKLSSELAIVFENLKAEFSLPLPEDHNVRYEEREKMIDWLLDEVEHALVSVLPIPEADTRRSFQEVRPHIKHVILITGQLVDNHPGMFEMILFSGAALLIPESWLLRPVLSLFGFGPYGPVKHSPAAWAQRRFFGGAVTKDSWFSMLQSAGAKVISPGIGKKILGSIGLGAGIVATLKGCGTR</sequence>